<protein>
    <submittedName>
        <fullName evidence="2">Uncharacterized protein</fullName>
    </submittedName>
</protein>
<feature type="compositionally biased region" description="Basic and acidic residues" evidence="1">
    <location>
        <begin position="157"/>
        <end position="171"/>
    </location>
</feature>
<feature type="region of interest" description="Disordered" evidence="1">
    <location>
        <begin position="61"/>
        <end position="364"/>
    </location>
</feature>
<feature type="compositionally biased region" description="Acidic residues" evidence="1">
    <location>
        <begin position="252"/>
        <end position="262"/>
    </location>
</feature>
<feature type="compositionally biased region" description="Basic and acidic residues" evidence="1">
    <location>
        <begin position="273"/>
        <end position="285"/>
    </location>
</feature>
<reference evidence="3" key="1">
    <citation type="journal article" date="2012" name="Science">
        <title>The Paleozoic origin of enzymatic lignin decomposition reconstructed from 31 fungal genomes.</title>
        <authorList>
            <person name="Floudas D."/>
            <person name="Binder M."/>
            <person name="Riley R."/>
            <person name="Barry K."/>
            <person name="Blanchette R.A."/>
            <person name="Henrissat B."/>
            <person name="Martinez A.T."/>
            <person name="Otillar R."/>
            <person name="Spatafora J.W."/>
            <person name="Yadav J.S."/>
            <person name="Aerts A."/>
            <person name="Benoit I."/>
            <person name="Boyd A."/>
            <person name="Carlson A."/>
            <person name="Copeland A."/>
            <person name="Coutinho P.M."/>
            <person name="de Vries R.P."/>
            <person name="Ferreira P."/>
            <person name="Findley K."/>
            <person name="Foster B."/>
            <person name="Gaskell J."/>
            <person name="Glotzer D."/>
            <person name="Gorecki P."/>
            <person name="Heitman J."/>
            <person name="Hesse C."/>
            <person name="Hori C."/>
            <person name="Igarashi K."/>
            <person name="Jurgens J.A."/>
            <person name="Kallen N."/>
            <person name="Kersten P."/>
            <person name="Kohler A."/>
            <person name="Kuees U."/>
            <person name="Kumar T.K.A."/>
            <person name="Kuo A."/>
            <person name="LaButti K."/>
            <person name="Larrondo L.F."/>
            <person name="Lindquist E."/>
            <person name="Ling A."/>
            <person name="Lombard V."/>
            <person name="Lucas S."/>
            <person name="Lundell T."/>
            <person name="Martin R."/>
            <person name="McLaughlin D.J."/>
            <person name="Morgenstern I."/>
            <person name="Morin E."/>
            <person name="Murat C."/>
            <person name="Nagy L.G."/>
            <person name="Nolan M."/>
            <person name="Ohm R.A."/>
            <person name="Patyshakuliyeva A."/>
            <person name="Rokas A."/>
            <person name="Ruiz-Duenas F.J."/>
            <person name="Sabat G."/>
            <person name="Salamov A."/>
            <person name="Samejima M."/>
            <person name="Schmutz J."/>
            <person name="Slot J.C."/>
            <person name="St John F."/>
            <person name="Stenlid J."/>
            <person name="Sun H."/>
            <person name="Sun S."/>
            <person name="Syed K."/>
            <person name="Tsang A."/>
            <person name="Wiebenga A."/>
            <person name="Young D."/>
            <person name="Pisabarro A."/>
            <person name="Eastwood D.C."/>
            <person name="Martin F."/>
            <person name="Cullen D."/>
            <person name="Grigoriev I.V."/>
            <person name="Hibbett D.S."/>
        </authorList>
    </citation>
    <scope>NUCLEOTIDE SEQUENCE [LARGE SCALE GENOMIC DNA]</scope>
    <source>
        <strain evidence="3">RWD-64-598 SS2</strain>
    </source>
</reference>
<evidence type="ECO:0000313" key="3">
    <source>
        <dbReference type="Proteomes" id="UP000053558"/>
    </source>
</evidence>
<accession>A0A5M3M765</accession>
<feature type="compositionally biased region" description="Acidic residues" evidence="1">
    <location>
        <begin position="446"/>
        <end position="457"/>
    </location>
</feature>
<organism evidence="2 3">
    <name type="scientific">Coniophora puteana (strain RWD-64-598)</name>
    <name type="common">Brown rot fungus</name>
    <dbReference type="NCBI Taxonomy" id="741705"/>
    <lineage>
        <taxon>Eukaryota</taxon>
        <taxon>Fungi</taxon>
        <taxon>Dikarya</taxon>
        <taxon>Basidiomycota</taxon>
        <taxon>Agaricomycotina</taxon>
        <taxon>Agaricomycetes</taxon>
        <taxon>Agaricomycetidae</taxon>
        <taxon>Boletales</taxon>
        <taxon>Coniophorineae</taxon>
        <taxon>Coniophoraceae</taxon>
        <taxon>Coniophora</taxon>
    </lineage>
</organism>
<comment type="caution">
    <text evidence="2">The sequence shown here is derived from an EMBL/GenBank/DDBJ whole genome shotgun (WGS) entry which is preliminary data.</text>
</comment>
<feature type="compositionally biased region" description="Basic and acidic residues" evidence="1">
    <location>
        <begin position="229"/>
        <end position="238"/>
    </location>
</feature>
<evidence type="ECO:0000256" key="1">
    <source>
        <dbReference type="SAM" id="MobiDB-lite"/>
    </source>
</evidence>
<feature type="region of interest" description="Disordered" evidence="1">
    <location>
        <begin position="426"/>
        <end position="481"/>
    </location>
</feature>
<feature type="compositionally biased region" description="Basic and acidic residues" evidence="1">
    <location>
        <begin position="76"/>
        <end position="103"/>
    </location>
</feature>
<dbReference type="RefSeq" id="XP_007774523.1">
    <property type="nucleotide sequence ID" value="XM_007776333.1"/>
</dbReference>
<dbReference type="GeneID" id="19201456"/>
<dbReference type="Proteomes" id="UP000053558">
    <property type="component" value="Unassembled WGS sequence"/>
</dbReference>
<sequence length="481" mass="51863">MAIPEMSVLFSAAAGIMATYETEGRMKDLTIRIIRKQLEEKFSLEDGALDAPEYKKPIGEYVRDATAKGQKAKSAGGEKQDEGGEDAKPRKKAKVDEPKDKKPASRAKPASGKGKEGSKPKSGAKPLSSVDDSPKKPSAKRSTSAKETPTKPTSASADEKGKRIYKSKDTVDTSDEEDVKPSSKPPVSKKSTTARPANLTKKAPTSTASTSKSPPKSAKAAEAEDSDEPDKPKSESSKGKASAAKRMRVEVSDDEDGGENEESPPKPSSSGPVKKELKPGFRTESKQAPPSSDKPGNKSAPVKAKAKDANDELSESELSSVIDEPPKKKRAKSAGKEKPTKATKTKGKRGSPDPSKEDPAVTRLKKMVLACGVRKTWKTELADKSTNAQIKRLKEILSELGMDGRPSLEKAREIKEQRELAQELEEVQAFDKAMRSRGRRSGSSAAEEDEESEEEEEVPTKRKRNARASIAAFLGDESDEE</sequence>
<keyword evidence="3" id="KW-1185">Reference proteome</keyword>
<dbReference type="PANTHER" id="PTHR15410:SF2">
    <property type="entry name" value="HIRA-INTERACTING PROTEIN 3"/>
    <property type="match status" value="1"/>
</dbReference>
<feature type="compositionally biased region" description="Low complexity" evidence="1">
    <location>
        <begin position="201"/>
        <end position="220"/>
    </location>
</feature>
<dbReference type="EMBL" id="JH711589">
    <property type="protein sequence ID" value="EIW75089.1"/>
    <property type="molecule type" value="Genomic_DNA"/>
</dbReference>
<dbReference type="InterPro" id="IPR037647">
    <property type="entry name" value="HIRIP3"/>
</dbReference>
<dbReference type="AlphaFoldDB" id="A0A5M3M765"/>
<feature type="compositionally biased region" description="Basic and acidic residues" evidence="1">
    <location>
        <begin position="350"/>
        <end position="360"/>
    </location>
</feature>
<dbReference type="KEGG" id="cput:CONPUDRAFT_140104"/>
<feature type="compositionally biased region" description="Polar residues" evidence="1">
    <location>
        <begin position="140"/>
        <end position="156"/>
    </location>
</feature>
<dbReference type="OMA" id="CGIRKIW"/>
<proteinExistence type="predicted"/>
<dbReference type="PANTHER" id="PTHR15410">
    <property type="entry name" value="HIRA-INTERACTING PROTEIN 3"/>
    <property type="match status" value="1"/>
</dbReference>
<name>A0A5M3M765_CONPW</name>
<dbReference type="GO" id="GO:0005634">
    <property type="term" value="C:nucleus"/>
    <property type="evidence" value="ECO:0007669"/>
    <property type="project" value="TreeGrafter"/>
</dbReference>
<evidence type="ECO:0000313" key="2">
    <source>
        <dbReference type="EMBL" id="EIW75089.1"/>
    </source>
</evidence>
<gene>
    <name evidence="2" type="ORF">CONPUDRAFT_140104</name>
</gene>
<dbReference type="OrthoDB" id="552755at2759"/>